<dbReference type="EC" id="3.5.99.6" evidence="3"/>
<organism evidence="5 6">
    <name type="scientific">Niallia nealsonii</name>
    <dbReference type="NCBI Taxonomy" id="115979"/>
    <lineage>
        <taxon>Bacteria</taxon>
        <taxon>Bacillati</taxon>
        <taxon>Bacillota</taxon>
        <taxon>Bacilli</taxon>
        <taxon>Bacillales</taxon>
        <taxon>Bacillaceae</taxon>
        <taxon>Niallia</taxon>
    </lineage>
</organism>
<dbReference type="AlphaFoldDB" id="A0A2N0Z7Z1"/>
<keyword evidence="2 3" id="KW-0119">Carbohydrate metabolism</keyword>
<reference evidence="5 6" key="1">
    <citation type="journal article" date="2003" name="Int. J. Syst. Evol. Microbiol.">
        <title>Bacillus nealsonii sp. nov., isolated from a spacecraft-assembly facility, whose spores are gamma-radiation resistant.</title>
        <authorList>
            <person name="Venkateswaran K."/>
            <person name="Kempf M."/>
            <person name="Chen F."/>
            <person name="Satomi M."/>
            <person name="Nicholson W."/>
            <person name="Kern R."/>
        </authorList>
    </citation>
    <scope>NUCLEOTIDE SEQUENCE [LARGE SCALE GENOMIC DNA]</scope>
    <source>
        <strain evidence="5 6">FO-92</strain>
    </source>
</reference>
<dbReference type="Pfam" id="PF01182">
    <property type="entry name" value="Glucosamine_iso"/>
    <property type="match status" value="1"/>
</dbReference>
<dbReference type="UniPathway" id="UPA00629">
    <property type="reaction ID" value="UER00684"/>
</dbReference>
<dbReference type="GO" id="GO:0019262">
    <property type="term" value="P:N-acetylneuraminate catabolic process"/>
    <property type="evidence" value="ECO:0007669"/>
    <property type="project" value="UniProtKB-UniRule"/>
</dbReference>
<evidence type="ECO:0000313" key="6">
    <source>
        <dbReference type="Proteomes" id="UP000233375"/>
    </source>
</evidence>
<dbReference type="RefSeq" id="WP_101175338.1">
    <property type="nucleotide sequence ID" value="NZ_PISE01000003.1"/>
</dbReference>
<sequence length="244" mass="26985">MKLIETANYETMSQKAAALVIQQVKSKPNTVLGLATGGTPVGMYQYLKEDYEQNQTSYQNVHTVNLDEYVGLSKEDPKSYAYYMKNHLFKHIHIPIEQTFLPAEEQGDKYEELIASLGGIDLQILGIGENGHIGFNEPGTPFASKTGIVQLAESTREANARYFSSMNEVPTHAISMGISTIMQSKNILLLVSGSKKAEILYRVLTEDVDESLPASILKTHPNVTIIADQDALSVLKEKEGSVFR</sequence>
<feature type="active site" description="Proton acceptor; for enolization step" evidence="3">
    <location>
        <position position="67"/>
    </location>
</feature>
<dbReference type="PANTHER" id="PTHR11280:SF5">
    <property type="entry name" value="GLUCOSAMINE-6-PHOSPHATE ISOMERASE"/>
    <property type="match status" value="1"/>
</dbReference>
<dbReference type="SUPFAM" id="SSF100950">
    <property type="entry name" value="NagB/RpiA/CoA transferase-like"/>
    <property type="match status" value="1"/>
</dbReference>
<name>A0A2N0Z7Z1_9BACI</name>
<keyword evidence="6" id="KW-1185">Reference proteome</keyword>
<dbReference type="InterPro" id="IPR004547">
    <property type="entry name" value="Glucosamine6P_isomerase"/>
</dbReference>
<keyword evidence="1 3" id="KW-0378">Hydrolase</keyword>
<dbReference type="GO" id="GO:0006043">
    <property type="term" value="P:glucosamine catabolic process"/>
    <property type="evidence" value="ECO:0007669"/>
    <property type="project" value="TreeGrafter"/>
</dbReference>
<dbReference type="PANTHER" id="PTHR11280">
    <property type="entry name" value="GLUCOSAMINE-6-PHOSPHATE ISOMERASE"/>
    <property type="match status" value="1"/>
</dbReference>
<dbReference type="NCBIfam" id="TIGR00502">
    <property type="entry name" value="nagB"/>
    <property type="match status" value="1"/>
</dbReference>
<protein>
    <recommendedName>
        <fullName evidence="3">Glucosamine-6-phosphate deaminase</fullName>
        <ecNumber evidence="3">3.5.99.6</ecNumber>
    </recommendedName>
    <alternativeName>
        <fullName evidence="3">GlcN6P deaminase</fullName>
        <shortName evidence="3">GNPDA</shortName>
    </alternativeName>
    <alternativeName>
        <fullName evidence="3">Glucosamine-6-phosphate isomerase</fullName>
    </alternativeName>
</protein>
<dbReference type="InterPro" id="IPR006148">
    <property type="entry name" value="Glc/Gal-6P_isomerase"/>
</dbReference>
<accession>A0A2N0Z7Z1</accession>
<gene>
    <name evidence="3 5" type="primary">nagB</name>
    <name evidence="5" type="ORF">CWS01_01865</name>
</gene>
<dbReference type="GO" id="GO:0042802">
    <property type="term" value="F:identical protein binding"/>
    <property type="evidence" value="ECO:0007669"/>
    <property type="project" value="TreeGrafter"/>
</dbReference>
<feature type="active site" description="For ring-opening step" evidence="3">
    <location>
        <position position="137"/>
    </location>
</feature>
<dbReference type="HAMAP" id="MF_01241">
    <property type="entry name" value="GlcN6P_deamin"/>
    <property type="match status" value="1"/>
</dbReference>
<comment type="function">
    <text evidence="3">Catalyzes the reversible isomerization-deamination of glucosamine 6-phosphate (GlcN6P) to form fructose 6-phosphate (Fru6P) and ammonium ion.</text>
</comment>
<comment type="caution">
    <text evidence="3">Lacks conserved residue(s) required for the propagation of feature annotation.</text>
</comment>
<dbReference type="GO" id="GO:0005737">
    <property type="term" value="C:cytoplasm"/>
    <property type="evidence" value="ECO:0007669"/>
    <property type="project" value="TreeGrafter"/>
</dbReference>
<dbReference type="Gene3D" id="3.40.50.1360">
    <property type="match status" value="1"/>
</dbReference>
<feature type="active site" description="Proton acceptor; for ring-opening step" evidence="3">
    <location>
        <position position="132"/>
    </location>
</feature>
<evidence type="ECO:0000313" key="5">
    <source>
        <dbReference type="EMBL" id="PKG25614.1"/>
    </source>
</evidence>
<evidence type="ECO:0000259" key="4">
    <source>
        <dbReference type="Pfam" id="PF01182"/>
    </source>
</evidence>
<dbReference type="OrthoDB" id="9791139at2"/>
<dbReference type="Proteomes" id="UP000233375">
    <property type="component" value="Unassembled WGS sequence"/>
</dbReference>
<evidence type="ECO:0000256" key="1">
    <source>
        <dbReference type="ARBA" id="ARBA00022801"/>
    </source>
</evidence>
<comment type="pathway">
    <text evidence="3">Amino-sugar metabolism; N-acetylneuraminate degradation; D-fructose 6-phosphate from N-acetylneuraminate: step 5/5.</text>
</comment>
<dbReference type="CDD" id="cd01399">
    <property type="entry name" value="GlcN6P_deaminase"/>
    <property type="match status" value="1"/>
</dbReference>
<comment type="similarity">
    <text evidence="3">Belongs to the glucosamine/galactosamine-6-phosphate isomerase family. NagB subfamily.</text>
</comment>
<feature type="domain" description="Glucosamine/galactosamine-6-phosphate isomerase" evidence="4">
    <location>
        <begin position="11"/>
        <end position="220"/>
    </location>
</feature>
<evidence type="ECO:0000256" key="3">
    <source>
        <dbReference type="HAMAP-Rule" id="MF_01241"/>
    </source>
</evidence>
<dbReference type="EMBL" id="PISE01000003">
    <property type="protein sequence ID" value="PKG25614.1"/>
    <property type="molecule type" value="Genomic_DNA"/>
</dbReference>
<dbReference type="GO" id="GO:0004342">
    <property type="term" value="F:glucosamine-6-phosphate deaminase activity"/>
    <property type="evidence" value="ECO:0007669"/>
    <property type="project" value="UniProtKB-UniRule"/>
</dbReference>
<evidence type="ECO:0000256" key="2">
    <source>
        <dbReference type="ARBA" id="ARBA00023277"/>
    </source>
</evidence>
<dbReference type="PROSITE" id="PS01161">
    <property type="entry name" value="GLC_GALNAC_ISOMERASE"/>
    <property type="match status" value="1"/>
</dbReference>
<dbReference type="InterPro" id="IPR037171">
    <property type="entry name" value="NagB/RpiA_transferase-like"/>
</dbReference>
<feature type="active site" description="For ring-opening step" evidence="3">
    <location>
        <position position="130"/>
    </location>
</feature>
<dbReference type="GO" id="GO:0006046">
    <property type="term" value="P:N-acetylglucosamine catabolic process"/>
    <property type="evidence" value="ECO:0007669"/>
    <property type="project" value="UniProtKB-UniRule"/>
</dbReference>
<dbReference type="GO" id="GO:0005975">
    <property type="term" value="P:carbohydrate metabolic process"/>
    <property type="evidence" value="ECO:0007669"/>
    <property type="project" value="InterPro"/>
</dbReference>
<dbReference type="InterPro" id="IPR018321">
    <property type="entry name" value="Glucosamine6P_isomerase_CS"/>
</dbReference>
<comment type="caution">
    <text evidence="5">The sequence shown here is derived from an EMBL/GenBank/DDBJ whole genome shotgun (WGS) entry which is preliminary data.</text>
</comment>
<proteinExistence type="inferred from homology"/>
<comment type="catalytic activity">
    <reaction evidence="3">
        <text>alpha-D-glucosamine 6-phosphate + H2O = beta-D-fructose 6-phosphate + NH4(+)</text>
        <dbReference type="Rhea" id="RHEA:12172"/>
        <dbReference type="ChEBI" id="CHEBI:15377"/>
        <dbReference type="ChEBI" id="CHEBI:28938"/>
        <dbReference type="ChEBI" id="CHEBI:57634"/>
        <dbReference type="ChEBI" id="CHEBI:75989"/>
        <dbReference type="EC" id="3.5.99.6"/>
    </reaction>
</comment>